<feature type="compositionally biased region" description="Polar residues" evidence="1">
    <location>
        <begin position="181"/>
        <end position="190"/>
    </location>
</feature>
<name>A0A914UIX0_9BILA</name>
<proteinExistence type="predicted"/>
<sequence>MLQPFQADMIDQLEGDIELHRKIVLAAHRLASDKSTNKSVRKKRQKDYLAASQTLKTLEQRLHQQRLRASQPDISNSHNQNSRAWPNFSGCPMESPQMTRSGGAMLVAKSCPTTPRGSVPDLSLETGDTEDEDERPGRPPSACSARHLSVSLMRSPNHPHGLPPHPPGRRPTLPMSKLVASLQQGINSPEDSSHSSKPRPLDNPLRPAGSSPSLPIYENIGYKSSSAYKSSYRQLNFPTLIGGQNQQGATRVHRTHSEHSLQSLPSGVIITAPQPLPDYRTAGSDAIEHDVGAYNVPRQRTSWNYRSIDQGLNRAPETVAVLEQQEKEKEKSSPSSSSSYAMGRVRGLVRKMSASGANRQPPPPAPSATFCTNSLDRRALRNRQRSSGQLPPQGSPTSALVVGHAAPTPATHFASPPVPSPKRDYSNAIANGLNSPRTTTFPVTSPHGASVETSKPFETADIARYASATTRPRSPLVLNGKSLSNGQLRPPPPPYSTRNNGAPTDPHMEALLDFYKENERRKPKTATIV</sequence>
<accession>A0A914UIX0</accession>
<dbReference type="AlphaFoldDB" id="A0A914UIX0"/>
<dbReference type="InterPro" id="IPR047176">
    <property type="entry name" value="FRMD4A/B"/>
</dbReference>
<feature type="region of interest" description="Disordered" evidence="1">
    <location>
        <begin position="66"/>
        <end position="216"/>
    </location>
</feature>
<dbReference type="WBParaSite" id="PSAMB.scaffold1038size36830.g10485.t1">
    <property type="protein sequence ID" value="PSAMB.scaffold1038size36830.g10485.t1"/>
    <property type="gene ID" value="PSAMB.scaffold1038size36830.g10485"/>
</dbReference>
<feature type="region of interest" description="Disordered" evidence="1">
    <location>
        <begin position="408"/>
        <end position="507"/>
    </location>
</feature>
<dbReference type="GO" id="GO:0090162">
    <property type="term" value="P:establishment of epithelial cell polarity"/>
    <property type="evidence" value="ECO:0007669"/>
    <property type="project" value="InterPro"/>
</dbReference>
<reference evidence="3" key="1">
    <citation type="submission" date="2022-11" db="UniProtKB">
        <authorList>
            <consortium name="WormBaseParasite"/>
        </authorList>
    </citation>
    <scope>IDENTIFICATION</scope>
</reference>
<keyword evidence="2" id="KW-1185">Reference proteome</keyword>
<dbReference type="Proteomes" id="UP000887566">
    <property type="component" value="Unplaced"/>
</dbReference>
<feature type="region of interest" description="Disordered" evidence="1">
    <location>
        <begin position="323"/>
        <end position="342"/>
    </location>
</feature>
<evidence type="ECO:0000256" key="1">
    <source>
        <dbReference type="SAM" id="MobiDB-lite"/>
    </source>
</evidence>
<organism evidence="2 3">
    <name type="scientific">Plectus sambesii</name>
    <dbReference type="NCBI Taxonomy" id="2011161"/>
    <lineage>
        <taxon>Eukaryota</taxon>
        <taxon>Metazoa</taxon>
        <taxon>Ecdysozoa</taxon>
        <taxon>Nematoda</taxon>
        <taxon>Chromadorea</taxon>
        <taxon>Plectida</taxon>
        <taxon>Plectina</taxon>
        <taxon>Plectoidea</taxon>
        <taxon>Plectidae</taxon>
        <taxon>Plectus</taxon>
    </lineage>
</organism>
<evidence type="ECO:0000313" key="2">
    <source>
        <dbReference type="Proteomes" id="UP000887566"/>
    </source>
</evidence>
<protein>
    <submittedName>
        <fullName evidence="3">Uncharacterized protein</fullName>
    </submittedName>
</protein>
<feature type="compositionally biased region" description="Polar residues" evidence="1">
    <location>
        <begin position="428"/>
        <end position="443"/>
    </location>
</feature>
<dbReference type="PANTHER" id="PTHR46079">
    <property type="entry name" value="FERM DOMAIN-CONTAINING PROTEIN 4"/>
    <property type="match status" value="1"/>
</dbReference>
<evidence type="ECO:0000313" key="3">
    <source>
        <dbReference type="WBParaSite" id="PSAMB.scaffold1038size36830.g10485.t1"/>
    </source>
</evidence>
<feature type="compositionally biased region" description="Polar residues" evidence="1">
    <location>
        <begin position="72"/>
        <end position="84"/>
    </location>
</feature>
<dbReference type="PANTHER" id="PTHR46079:SF2">
    <property type="entry name" value="FERM DOMAIN-CONTAINING PROTEIN"/>
    <property type="match status" value="1"/>
</dbReference>